<feature type="signal peptide" evidence="1">
    <location>
        <begin position="1"/>
        <end position="21"/>
    </location>
</feature>
<evidence type="ECO:0000313" key="2">
    <source>
        <dbReference type="EMBL" id="CAK4033275.1"/>
    </source>
</evidence>
<keyword evidence="1" id="KW-0732">Signal</keyword>
<organism evidence="2 3">
    <name type="scientific">Lecanosticta acicola</name>
    <dbReference type="NCBI Taxonomy" id="111012"/>
    <lineage>
        <taxon>Eukaryota</taxon>
        <taxon>Fungi</taxon>
        <taxon>Dikarya</taxon>
        <taxon>Ascomycota</taxon>
        <taxon>Pezizomycotina</taxon>
        <taxon>Dothideomycetes</taxon>
        <taxon>Dothideomycetidae</taxon>
        <taxon>Mycosphaerellales</taxon>
        <taxon>Mycosphaerellaceae</taxon>
        <taxon>Lecanosticta</taxon>
    </lineage>
</organism>
<sequence>MNLILFITCIALLSSASRSDANLLPLRKLAWHIPSQPLRWLRDPPILYINGTVNDKGLIGLRAAVEDLVTGLQWEFARLDADSGSLEVLGEKAGAEGVDNIGEVQETATSDIHLFLREIAAAKGKVSVSLNIERIFDKFDQDVKAFSAAQERNLEIILDEERGRRDFASLYSWLNSFLGHDAALSNKIALFLNKTIQNLAFCEFYRMASYITHQQVVAISPGKTGTLERYNHALDQWLRDQMGYLAASGMEPEVARTFIESQSNTYGREQVETLQRDLRTAGIRGGRTAACQYASEHLLDRRTDRSGWEEELIFGPARELRGVEWRLYDDDDEQELGIRPDWGDILDTSDQGKGHGRRCERLVRKREGFVHNSAENEKEL</sequence>
<reference evidence="2" key="1">
    <citation type="submission" date="2023-11" db="EMBL/GenBank/DDBJ databases">
        <authorList>
            <person name="Alioto T."/>
            <person name="Alioto T."/>
            <person name="Gomez Garrido J."/>
        </authorList>
    </citation>
    <scope>NUCLEOTIDE SEQUENCE</scope>
</reference>
<keyword evidence="3" id="KW-1185">Reference proteome</keyword>
<name>A0AAI8Z6D1_9PEZI</name>
<dbReference type="EMBL" id="CAVMBE010000082">
    <property type="protein sequence ID" value="CAK4033275.1"/>
    <property type="molecule type" value="Genomic_DNA"/>
</dbReference>
<proteinExistence type="predicted"/>
<evidence type="ECO:0000256" key="1">
    <source>
        <dbReference type="SAM" id="SignalP"/>
    </source>
</evidence>
<evidence type="ECO:0000313" key="3">
    <source>
        <dbReference type="Proteomes" id="UP001296104"/>
    </source>
</evidence>
<gene>
    <name evidence="2" type="ORF">LECACI_7A008433</name>
</gene>
<feature type="chain" id="PRO_5042478088" evidence="1">
    <location>
        <begin position="22"/>
        <end position="380"/>
    </location>
</feature>
<accession>A0AAI8Z6D1</accession>
<dbReference type="Proteomes" id="UP001296104">
    <property type="component" value="Unassembled WGS sequence"/>
</dbReference>
<dbReference type="AlphaFoldDB" id="A0AAI8Z6D1"/>
<protein>
    <submittedName>
        <fullName evidence="2">Uncharacterized protein</fullName>
    </submittedName>
</protein>
<comment type="caution">
    <text evidence="2">The sequence shown here is derived from an EMBL/GenBank/DDBJ whole genome shotgun (WGS) entry which is preliminary data.</text>
</comment>